<organism evidence="2 3">
    <name type="scientific">Symbiobacterium terraclitae</name>
    <dbReference type="NCBI Taxonomy" id="557451"/>
    <lineage>
        <taxon>Bacteria</taxon>
        <taxon>Bacillati</taxon>
        <taxon>Bacillota</taxon>
        <taxon>Clostridia</taxon>
        <taxon>Eubacteriales</taxon>
        <taxon>Symbiobacteriaceae</taxon>
        <taxon>Symbiobacterium</taxon>
    </lineage>
</organism>
<evidence type="ECO:0000313" key="3">
    <source>
        <dbReference type="Proteomes" id="UP001519289"/>
    </source>
</evidence>
<keyword evidence="1" id="KW-0472">Membrane</keyword>
<accession>A0ABS4JNZ4</accession>
<dbReference type="RefSeq" id="WP_209465403.1">
    <property type="nucleotide sequence ID" value="NZ_JAGGLG010000003.1"/>
</dbReference>
<keyword evidence="1" id="KW-0812">Transmembrane</keyword>
<evidence type="ECO:0000313" key="2">
    <source>
        <dbReference type="EMBL" id="MBP2017261.1"/>
    </source>
</evidence>
<sequence length="147" mass="16196">MAAMHEQQRRPALLSGRTWLALVLVLGLAVWYWSQNLSPTARATAAAHRFWSAAVRGDASTIESMLADEADFTPADVIRANTGLRYDRQKVAVLWVRGPSPTGTEVLVVSSLSDPREPTRSVLGRSLALKRVNGTWKVTRQGTSFTY</sequence>
<protein>
    <recommendedName>
        <fullName evidence="4">DUF4878 domain-containing protein</fullName>
    </recommendedName>
</protein>
<gene>
    <name evidence="2" type="ORF">J2Z79_000635</name>
</gene>
<keyword evidence="3" id="KW-1185">Reference proteome</keyword>
<reference evidence="2 3" key="1">
    <citation type="submission" date="2021-03" db="EMBL/GenBank/DDBJ databases">
        <title>Genomic Encyclopedia of Type Strains, Phase IV (KMG-IV): sequencing the most valuable type-strain genomes for metagenomic binning, comparative biology and taxonomic classification.</title>
        <authorList>
            <person name="Goeker M."/>
        </authorList>
    </citation>
    <scope>NUCLEOTIDE SEQUENCE [LARGE SCALE GENOMIC DNA]</scope>
    <source>
        <strain evidence="2 3">DSM 27138</strain>
    </source>
</reference>
<evidence type="ECO:0000256" key="1">
    <source>
        <dbReference type="SAM" id="Phobius"/>
    </source>
</evidence>
<evidence type="ECO:0008006" key="4">
    <source>
        <dbReference type="Google" id="ProtNLM"/>
    </source>
</evidence>
<name>A0ABS4JNZ4_9FIRM</name>
<comment type="caution">
    <text evidence="2">The sequence shown here is derived from an EMBL/GenBank/DDBJ whole genome shotgun (WGS) entry which is preliminary data.</text>
</comment>
<dbReference type="EMBL" id="JAGGLG010000003">
    <property type="protein sequence ID" value="MBP2017261.1"/>
    <property type="molecule type" value="Genomic_DNA"/>
</dbReference>
<keyword evidence="1" id="KW-1133">Transmembrane helix</keyword>
<dbReference type="Proteomes" id="UP001519289">
    <property type="component" value="Unassembled WGS sequence"/>
</dbReference>
<feature type="transmembrane region" description="Helical" evidence="1">
    <location>
        <begin position="12"/>
        <end position="33"/>
    </location>
</feature>
<proteinExistence type="predicted"/>